<evidence type="ECO:0000313" key="3">
    <source>
        <dbReference type="Proteomes" id="UP000473525"/>
    </source>
</evidence>
<comment type="caution">
    <text evidence="2">The sequence shown here is derived from an EMBL/GenBank/DDBJ whole genome shotgun (WGS) entry which is preliminary data.</text>
</comment>
<dbReference type="EMBL" id="WSEK01000004">
    <property type="protein sequence ID" value="MVQ49544.1"/>
    <property type="molecule type" value="Genomic_DNA"/>
</dbReference>
<feature type="signal peptide" evidence="1">
    <location>
        <begin position="1"/>
        <end position="25"/>
    </location>
</feature>
<proteinExistence type="predicted"/>
<reference evidence="2 3" key="1">
    <citation type="submission" date="2019-12" db="EMBL/GenBank/DDBJ databases">
        <authorList>
            <person name="Huq M.A."/>
        </authorList>
    </citation>
    <scope>NUCLEOTIDE SEQUENCE [LARGE SCALE GENOMIC DNA]</scope>
    <source>
        <strain evidence="2 3">MAH-18</strain>
    </source>
</reference>
<evidence type="ECO:0000256" key="1">
    <source>
        <dbReference type="SAM" id="SignalP"/>
    </source>
</evidence>
<dbReference type="AlphaFoldDB" id="A0A6L6XQF1"/>
<dbReference type="RefSeq" id="WP_157342259.1">
    <property type="nucleotide sequence ID" value="NZ_WSEK01000004.1"/>
</dbReference>
<gene>
    <name evidence="2" type="ORF">GON03_10165</name>
</gene>
<keyword evidence="3" id="KW-1185">Reference proteome</keyword>
<organism evidence="2 3">
    <name type="scientific">Nocardioides agri</name>
    <dbReference type="NCBI Taxonomy" id="2682843"/>
    <lineage>
        <taxon>Bacteria</taxon>
        <taxon>Bacillati</taxon>
        <taxon>Actinomycetota</taxon>
        <taxon>Actinomycetes</taxon>
        <taxon>Propionibacteriales</taxon>
        <taxon>Nocardioidaceae</taxon>
        <taxon>Nocardioides</taxon>
    </lineage>
</organism>
<accession>A0A6L6XQF1</accession>
<feature type="chain" id="PRO_5026998542" description="Septum formation-related domain-containing protein" evidence="1">
    <location>
        <begin position="26"/>
        <end position="239"/>
    </location>
</feature>
<evidence type="ECO:0000313" key="2">
    <source>
        <dbReference type="EMBL" id="MVQ49544.1"/>
    </source>
</evidence>
<keyword evidence="1" id="KW-0732">Signal</keyword>
<protein>
    <recommendedName>
        <fullName evidence="4">Septum formation-related domain-containing protein</fullName>
    </recommendedName>
</protein>
<dbReference type="Proteomes" id="UP000473525">
    <property type="component" value="Unassembled WGS sequence"/>
</dbReference>
<sequence>MPRILGGIAALLVGVGLVGSGTAVAVDDPAASGAPAVGSCFAVTAGEAADAWLDQAPVDCAAPHTAQVVATGMLPPPLTWDHPQEQLLDVMSEQCWLALFRKVGRNPLLLLRSQYSVIFFGPDPGQQAAGARWFSCHAVVAEDDRLGELPNPLPRLSNRLPDSVAACLTRKAAHTTCADAHAWRSSYVFFARGRTTQRNIRLMADQICPGRVTTPRWSFTWVDVPGPAYVMACYSQTRR</sequence>
<evidence type="ECO:0008006" key="4">
    <source>
        <dbReference type="Google" id="ProtNLM"/>
    </source>
</evidence>
<name>A0A6L6XQF1_9ACTN</name>